<evidence type="ECO:0000313" key="2">
    <source>
        <dbReference type="Proteomes" id="UP000001593"/>
    </source>
</evidence>
<gene>
    <name evidence="1" type="ORF">NEMVEDRAFT_v1g138708</name>
</gene>
<dbReference type="InParanoid" id="A7SZ38"/>
<keyword evidence="2" id="KW-1185">Reference proteome</keyword>
<dbReference type="Proteomes" id="UP000001593">
    <property type="component" value="Unassembled WGS sequence"/>
</dbReference>
<accession>A7SZ38</accession>
<sequence>YYCQSFLVNILLSEFACEHTNVRVCWWIYHCQSLLVNTLLSEFACEHTNVRVCL</sequence>
<evidence type="ECO:0000313" key="1">
    <source>
        <dbReference type="EMBL" id="EDO31030.1"/>
    </source>
</evidence>
<dbReference type="EMBL" id="DS469947">
    <property type="protein sequence ID" value="EDO31030.1"/>
    <property type="molecule type" value="Genomic_DNA"/>
</dbReference>
<dbReference type="AlphaFoldDB" id="A7SZ38"/>
<protein>
    <submittedName>
        <fullName evidence="1">Uncharacterized protein</fullName>
    </submittedName>
</protein>
<organism evidence="1 2">
    <name type="scientific">Nematostella vectensis</name>
    <name type="common">Starlet sea anemone</name>
    <dbReference type="NCBI Taxonomy" id="45351"/>
    <lineage>
        <taxon>Eukaryota</taxon>
        <taxon>Metazoa</taxon>
        <taxon>Cnidaria</taxon>
        <taxon>Anthozoa</taxon>
        <taxon>Hexacorallia</taxon>
        <taxon>Actiniaria</taxon>
        <taxon>Edwardsiidae</taxon>
        <taxon>Nematostella</taxon>
    </lineage>
</organism>
<proteinExistence type="predicted"/>
<reference evidence="1 2" key="1">
    <citation type="journal article" date="2007" name="Science">
        <title>Sea anemone genome reveals ancestral eumetazoan gene repertoire and genomic organization.</title>
        <authorList>
            <person name="Putnam N.H."/>
            <person name="Srivastava M."/>
            <person name="Hellsten U."/>
            <person name="Dirks B."/>
            <person name="Chapman J."/>
            <person name="Salamov A."/>
            <person name="Terry A."/>
            <person name="Shapiro H."/>
            <person name="Lindquist E."/>
            <person name="Kapitonov V.V."/>
            <person name="Jurka J."/>
            <person name="Genikhovich G."/>
            <person name="Grigoriev I.V."/>
            <person name="Lucas S.M."/>
            <person name="Steele R.E."/>
            <person name="Finnerty J.R."/>
            <person name="Technau U."/>
            <person name="Martindale M.Q."/>
            <person name="Rokhsar D.S."/>
        </authorList>
    </citation>
    <scope>NUCLEOTIDE SEQUENCE [LARGE SCALE GENOMIC DNA]</scope>
    <source>
        <strain evidence="2">CH2 X CH6</strain>
    </source>
</reference>
<dbReference type="HOGENOM" id="CLU_3056484_0_0_1"/>
<name>A7SZ38_NEMVE</name>
<feature type="non-terminal residue" evidence="1">
    <location>
        <position position="1"/>
    </location>
</feature>